<reference evidence="4" key="1">
    <citation type="submission" date="2024-02" db="EMBL/GenBank/DDBJ databases">
        <title>Tomenella chthoni gen. nov. sp. nov., a member of the family Jonesiaceae isolated from bat guano.</title>
        <authorList>
            <person name="Miller S.L."/>
            <person name="King J."/>
            <person name="Sankaranarayanan K."/>
            <person name="Lawson P.A."/>
        </authorList>
    </citation>
    <scope>NUCLEOTIDE SEQUENCE</scope>
    <source>
        <strain evidence="4">BS-20</strain>
    </source>
</reference>
<feature type="compositionally biased region" description="Polar residues" evidence="1">
    <location>
        <begin position="109"/>
        <end position="124"/>
    </location>
</feature>
<feature type="region of interest" description="Disordered" evidence="1">
    <location>
        <begin position="98"/>
        <end position="151"/>
    </location>
</feature>
<dbReference type="InterPro" id="IPR025241">
    <property type="entry name" value="DUF4190"/>
</dbReference>
<dbReference type="Pfam" id="PF13828">
    <property type="entry name" value="DUF4190"/>
    <property type="match status" value="1"/>
</dbReference>
<keyword evidence="2" id="KW-1133">Transmembrane helix</keyword>
<keyword evidence="2" id="KW-0472">Membrane</keyword>
<evidence type="ECO:0000256" key="1">
    <source>
        <dbReference type="SAM" id="MobiDB-lite"/>
    </source>
</evidence>
<feature type="transmembrane region" description="Helical" evidence="2">
    <location>
        <begin position="220"/>
        <end position="245"/>
    </location>
</feature>
<evidence type="ECO:0000313" key="4">
    <source>
        <dbReference type="EMBL" id="XBH20860.1"/>
    </source>
</evidence>
<proteinExistence type="predicted"/>
<evidence type="ECO:0000256" key="2">
    <source>
        <dbReference type="SAM" id="Phobius"/>
    </source>
</evidence>
<feature type="domain" description="DUF4190" evidence="3">
    <location>
        <begin position="171"/>
        <end position="232"/>
    </location>
</feature>
<dbReference type="AlphaFoldDB" id="A0AAU7DT61"/>
<accession>A0AAU7DT61</accession>
<organism evidence="4">
    <name type="scientific">Jonesiaceae bacterium BS-20</name>
    <dbReference type="NCBI Taxonomy" id="3120821"/>
    <lineage>
        <taxon>Bacteria</taxon>
        <taxon>Bacillati</taxon>
        <taxon>Actinomycetota</taxon>
        <taxon>Actinomycetes</taxon>
        <taxon>Micrococcales</taxon>
        <taxon>Jonesiaceae</taxon>
    </lineage>
</organism>
<gene>
    <name evidence="4" type="ORF">V5R04_11595</name>
</gene>
<dbReference type="EMBL" id="CP146203">
    <property type="protein sequence ID" value="XBH20860.1"/>
    <property type="molecule type" value="Genomic_DNA"/>
</dbReference>
<name>A0AAU7DT61_9MICO</name>
<evidence type="ECO:0000259" key="3">
    <source>
        <dbReference type="Pfam" id="PF13828"/>
    </source>
</evidence>
<feature type="compositionally biased region" description="Polar residues" evidence="1">
    <location>
        <begin position="1"/>
        <end position="16"/>
    </location>
</feature>
<protein>
    <submittedName>
        <fullName evidence="4">DUF4190 domain-containing protein</fullName>
    </submittedName>
</protein>
<feature type="region of interest" description="Disordered" evidence="1">
    <location>
        <begin position="1"/>
        <end position="77"/>
    </location>
</feature>
<feature type="transmembrane region" description="Helical" evidence="2">
    <location>
        <begin position="171"/>
        <end position="199"/>
    </location>
</feature>
<keyword evidence="2" id="KW-0812">Transmembrane</keyword>
<feature type="compositionally biased region" description="Low complexity" evidence="1">
    <location>
        <begin position="37"/>
        <end position="66"/>
    </location>
</feature>
<sequence length="246" mass="24525">MSSNDEFNPFSNTQRATPKEPSVLFPTPDSPTPSSPTPAGSAFAAGTYLPGQTQSSDSTLASDSSATPVNPYGSSTHGAATIDNSSYGLTTPSGAISAPGSNPYAVPTASGNPYESPTSGTNPYGTPAPGTNPYGQPMGNPGHPSIPAYGGPQSASYNGGYRQGPAGTNSMATAALVCGILGVTIFMFIGPILALVLGISAKNQIRRTGEEGGGLATAGIVLGALGIAFSVLVIIFVLLLSLPAIM</sequence>